<dbReference type="PANTHER" id="PTHR31360">
    <property type="match status" value="1"/>
</dbReference>
<keyword evidence="3" id="KW-1185">Reference proteome</keyword>
<proteinExistence type="inferred from homology"/>
<comment type="similarity">
    <text evidence="1">Belongs to the OBAP family.</text>
</comment>
<dbReference type="GO" id="GO:0019915">
    <property type="term" value="P:lipid storage"/>
    <property type="evidence" value="ECO:0000318"/>
    <property type="project" value="GO_Central"/>
</dbReference>
<dbReference type="Proteomes" id="UP000235145">
    <property type="component" value="Unassembled WGS sequence"/>
</dbReference>
<protein>
    <submittedName>
        <fullName evidence="2">Uncharacterized protein</fullName>
    </submittedName>
</protein>
<name>A0A9R1W2H0_LACSA</name>
<dbReference type="EMBL" id="NBSK02000003">
    <property type="protein sequence ID" value="KAJ0215853.1"/>
    <property type="molecule type" value="Genomic_DNA"/>
</dbReference>
<accession>A0A9R1W2H0</accession>
<gene>
    <name evidence="2" type="ORF">LSAT_V11C300131290</name>
</gene>
<organism evidence="2 3">
    <name type="scientific">Lactuca sativa</name>
    <name type="common">Garden lettuce</name>
    <dbReference type="NCBI Taxonomy" id="4236"/>
    <lineage>
        <taxon>Eukaryota</taxon>
        <taxon>Viridiplantae</taxon>
        <taxon>Streptophyta</taxon>
        <taxon>Embryophyta</taxon>
        <taxon>Tracheophyta</taxon>
        <taxon>Spermatophyta</taxon>
        <taxon>Magnoliopsida</taxon>
        <taxon>eudicotyledons</taxon>
        <taxon>Gunneridae</taxon>
        <taxon>Pentapetalae</taxon>
        <taxon>asterids</taxon>
        <taxon>campanulids</taxon>
        <taxon>Asterales</taxon>
        <taxon>Asteraceae</taxon>
        <taxon>Cichorioideae</taxon>
        <taxon>Cichorieae</taxon>
        <taxon>Lactucinae</taxon>
        <taxon>Lactuca</taxon>
    </lineage>
</organism>
<dbReference type="AlphaFoldDB" id="A0A9R1W2H0"/>
<dbReference type="Pfam" id="PF06884">
    <property type="entry name" value="DUF1264"/>
    <property type="match status" value="1"/>
</dbReference>
<dbReference type="InterPro" id="IPR010686">
    <property type="entry name" value="OBAP-like"/>
</dbReference>
<comment type="caution">
    <text evidence="2">The sequence shown here is derived from an EMBL/GenBank/DDBJ whole genome shotgun (WGS) entry which is preliminary data.</text>
</comment>
<reference evidence="2 3" key="1">
    <citation type="journal article" date="2017" name="Nat. Commun.">
        <title>Genome assembly with in vitro proximity ligation data and whole-genome triplication in lettuce.</title>
        <authorList>
            <person name="Reyes-Chin-Wo S."/>
            <person name="Wang Z."/>
            <person name="Yang X."/>
            <person name="Kozik A."/>
            <person name="Arikit S."/>
            <person name="Song C."/>
            <person name="Xia L."/>
            <person name="Froenicke L."/>
            <person name="Lavelle D.O."/>
            <person name="Truco M.J."/>
            <person name="Xia R."/>
            <person name="Zhu S."/>
            <person name="Xu C."/>
            <person name="Xu H."/>
            <person name="Xu X."/>
            <person name="Cox K."/>
            <person name="Korf I."/>
            <person name="Meyers B.C."/>
            <person name="Michelmore R.W."/>
        </authorList>
    </citation>
    <scope>NUCLEOTIDE SEQUENCE [LARGE SCALE GENOMIC DNA]</scope>
    <source>
        <strain evidence="3">cv. Salinas</strain>
        <tissue evidence="2">Seedlings</tissue>
    </source>
</reference>
<evidence type="ECO:0000313" key="2">
    <source>
        <dbReference type="EMBL" id="KAJ0215853.1"/>
    </source>
</evidence>
<evidence type="ECO:0000256" key="1">
    <source>
        <dbReference type="ARBA" id="ARBA00009740"/>
    </source>
</evidence>
<dbReference type="PANTHER" id="PTHR31360:SF0">
    <property type="entry name" value="OIL BODY-ASSOCIATED PROTEIN 1B"/>
    <property type="match status" value="1"/>
</dbReference>
<dbReference type="GO" id="GO:0005811">
    <property type="term" value="C:lipid droplet"/>
    <property type="evidence" value="ECO:0000318"/>
    <property type="project" value="GO_Central"/>
</dbReference>
<sequence>MRQCLIYDRPVIDAREYIVTEKLFLTLPDSKKPMWHIHEYEVKSDVLFLPGVPGPVERQDWEKAAKTYGKTIHFFGRRLASLGLPQVMMALTRDGQLYPNLAKGTIYIS</sequence>
<evidence type="ECO:0000313" key="3">
    <source>
        <dbReference type="Proteomes" id="UP000235145"/>
    </source>
</evidence>